<gene>
    <name evidence="4" type="ORF">ACFPOU_04815</name>
</gene>
<feature type="chain" id="PRO_5047068258" evidence="2">
    <location>
        <begin position="28"/>
        <end position="137"/>
    </location>
</feature>
<dbReference type="InterPro" id="IPR005183">
    <property type="entry name" value="DUF305_CopM-like"/>
</dbReference>
<evidence type="ECO:0000256" key="1">
    <source>
        <dbReference type="SAM" id="MobiDB-lite"/>
    </source>
</evidence>
<feature type="compositionally biased region" description="Polar residues" evidence="1">
    <location>
        <begin position="43"/>
        <end position="53"/>
    </location>
</feature>
<dbReference type="Pfam" id="PF03713">
    <property type="entry name" value="DUF305"/>
    <property type="match status" value="1"/>
</dbReference>
<feature type="signal peptide" evidence="2">
    <location>
        <begin position="1"/>
        <end position="27"/>
    </location>
</feature>
<sequence>MKNVQARIALVAGAVALAFGAAGSAFAQSGQHDQHAQHGSAAATASQQGNMSHQEMMKTMQDMHQKMSTMPMTGNPDHDFAMMMRSHHQAGIDMAKAQLKNGKDPQMQQMAKKIISDQTKEIQKLDQWMTKYHPPKK</sequence>
<dbReference type="RefSeq" id="WP_379717760.1">
    <property type="nucleotide sequence ID" value="NZ_JBHSMS010000015.1"/>
</dbReference>
<dbReference type="PANTHER" id="PTHR36933">
    <property type="entry name" value="SLL0788 PROTEIN"/>
    <property type="match status" value="1"/>
</dbReference>
<dbReference type="InterPro" id="IPR012347">
    <property type="entry name" value="Ferritin-like"/>
</dbReference>
<proteinExistence type="predicted"/>
<dbReference type="EMBL" id="JBHSMS010000015">
    <property type="protein sequence ID" value="MFC5510450.1"/>
    <property type="molecule type" value="Genomic_DNA"/>
</dbReference>
<evidence type="ECO:0000313" key="4">
    <source>
        <dbReference type="EMBL" id="MFC5510450.1"/>
    </source>
</evidence>
<feature type="region of interest" description="Disordered" evidence="1">
    <location>
        <begin position="30"/>
        <end position="53"/>
    </location>
</feature>
<evidence type="ECO:0000256" key="2">
    <source>
        <dbReference type="SAM" id="SignalP"/>
    </source>
</evidence>
<evidence type="ECO:0000259" key="3">
    <source>
        <dbReference type="Pfam" id="PF03713"/>
    </source>
</evidence>
<keyword evidence="2" id="KW-0732">Signal</keyword>
<dbReference type="PANTHER" id="PTHR36933:SF1">
    <property type="entry name" value="SLL0788 PROTEIN"/>
    <property type="match status" value="1"/>
</dbReference>
<feature type="domain" description="DUF305" evidence="3">
    <location>
        <begin position="37"/>
        <end position="128"/>
    </location>
</feature>
<reference evidence="5" key="1">
    <citation type="journal article" date="2019" name="Int. J. Syst. Evol. Microbiol.">
        <title>The Global Catalogue of Microorganisms (GCM) 10K type strain sequencing project: providing services to taxonomists for standard genome sequencing and annotation.</title>
        <authorList>
            <consortium name="The Broad Institute Genomics Platform"/>
            <consortium name="The Broad Institute Genome Sequencing Center for Infectious Disease"/>
            <person name="Wu L."/>
            <person name="Ma J."/>
        </authorList>
    </citation>
    <scope>NUCLEOTIDE SEQUENCE [LARGE SCALE GENOMIC DNA]</scope>
    <source>
        <strain evidence="5">CCUG 38813</strain>
    </source>
</reference>
<keyword evidence="5" id="KW-1185">Reference proteome</keyword>
<evidence type="ECO:0000313" key="5">
    <source>
        <dbReference type="Proteomes" id="UP001596031"/>
    </source>
</evidence>
<name>A0ABW0PDE3_9BURK</name>
<organism evidence="4 5">
    <name type="scientific">Massilia jejuensis</name>
    <dbReference type="NCBI Taxonomy" id="648894"/>
    <lineage>
        <taxon>Bacteria</taxon>
        <taxon>Pseudomonadati</taxon>
        <taxon>Pseudomonadota</taxon>
        <taxon>Betaproteobacteria</taxon>
        <taxon>Burkholderiales</taxon>
        <taxon>Oxalobacteraceae</taxon>
        <taxon>Telluria group</taxon>
        <taxon>Massilia</taxon>
    </lineage>
</organism>
<dbReference type="Gene3D" id="1.20.1260.10">
    <property type="match status" value="1"/>
</dbReference>
<dbReference type="Proteomes" id="UP001596031">
    <property type="component" value="Unassembled WGS sequence"/>
</dbReference>
<comment type="caution">
    <text evidence="4">The sequence shown here is derived from an EMBL/GenBank/DDBJ whole genome shotgun (WGS) entry which is preliminary data.</text>
</comment>
<protein>
    <submittedName>
        <fullName evidence="4">DUF305 domain-containing protein</fullName>
    </submittedName>
</protein>
<accession>A0ABW0PDE3</accession>